<name>A0A918CP07_9DEIO</name>
<organism evidence="1 2">
    <name type="scientific">Deinococcus ruber</name>
    <dbReference type="NCBI Taxonomy" id="1848197"/>
    <lineage>
        <taxon>Bacteria</taxon>
        <taxon>Thermotogati</taxon>
        <taxon>Deinococcota</taxon>
        <taxon>Deinococci</taxon>
        <taxon>Deinococcales</taxon>
        <taxon>Deinococcaceae</taxon>
        <taxon>Deinococcus</taxon>
    </lineage>
</organism>
<accession>A0A918CP07</accession>
<protein>
    <submittedName>
        <fullName evidence="1">Uncharacterized protein</fullName>
    </submittedName>
</protein>
<comment type="caution">
    <text evidence="1">The sequence shown here is derived from an EMBL/GenBank/DDBJ whole genome shotgun (WGS) entry which is preliminary data.</text>
</comment>
<dbReference type="EMBL" id="BMQL01000052">
    <property type="protein sequence ID" value="GGR31218.1"/>
    <property type="molecule type" value="Genomic_DNA"/>
</dbReference>
<reference evidence="1" key="1">
    <citation type="journal article" date="2014" name="Int. J. Syst. Evol. Microbiol.">
        <title>Complete genome sequence of Corynebacterium casei LMG S-19264T (=DSM 44701T), isolated from a smear-ripened cheese.</title>
        <authorList>
            <consortium name="US DOE Joint Genome Institute (JGI-PGF)"/>
            <person name="Walter F."/>
            <person name="Albersmeier A."/>
            <person name="Kalinowski J."/>
            <person name="Ruckert C."/>
        </authorList>
    </citation>
    <scope>NUCLEOTIDE SEQUENCE</scope>
    <source>
        <strain evidence="1">JCM 31311</strain>
    </source>
</reference>
<reference evidence="1" key="2">
    <citation type="submission" date="2020-09" db="EMBL/GenBank/DDBJ databases">
        <authorList>
            <person name="Sun Q."/>
            <person name="Ohkuma M."/>
        </authorList>
    </citation>
    <scope>NUCLEOTIDE SEQUENCE</scope>
    <source>
        <strain evidence="1">JCM 31311</strain>
    </source>
</reference>
<dbReference type="Proteomes" id="UP000603865">
    <property type="component" value="Unassembled WGS sequence"/>
</dbReference>
<sequence>MKPQMRDFILWITICISALLTIALGYELACNGLSHRPAVLLDAFGIVAAGLTAQQVSRSL</sequence>
<dbReference type="AlphaFoldDB" id="A0A918CP07"/>
<evidence type="ECO:0000313" key="2">
    <source>
        <dbReference type="Proteomes" id="UP000603865"/>
    </source>
</evidence>
<proteinExistence type="predicted"/>
<gene>
    <name evidence="1" type="ORF">GCM10008957_47350</name>
</gene>
<evidence type="ECO:0000313" key="1">
    <source>
        <dbReference type="EMBL" id="GGR31218.1"/>
    </source>
</evidence>
<keyword evidence="2" id="KW-1185">Reference proteome</keyword>